<dbReference type="InParanoid" id="M4BV55"/>
<evidence type="ECO:0008006" key="3">
    <source>
        <dbReference type="Google" id="ProtNLM"/>
    </source>
</evidence>
<dbReference type="VEuPathDB" id="FungiDB:HpaG810396"/>
<dbReference type="Proteomes" id="UP000011713">
    <property type="component" value="Unassembled WGS sequence"/>
</dbReference>
<organism evidence="1 2">
    <name type="scientific">Hyaloperonospora arabidopsidis (strain Emoy2)</name>
    <name type="common">Downy mildew agent</name>
    <name type="synonym">Peronospora arabidopsidis</name>
    <dbReference type="NCBI Taxonomy" id="559515"/>
    <lineage>
        <taxon>Eukaryota</taxon>
        <taxon>Sar</taxon>
        <taxon>Stramenopiles</taxon>
        <taxon>Oomycota</taxon>
        <taxon>Peronosporomycetes</taxon>
        <taxon>Peronosporales</taxon>
        <taxon>Peronosporaceae</taxon>
        <taxon>Hyaloperonospora</taxon>
    </lineage>
</organism>
<protein>
    <recommendedName>
        <fullName evidence="3">DDE-1 domain-containing protein</fullName>
    </recommendedName>
</protein>
<accession>M4BV55</accession>
<reference evidence="2" key="1">
    <citation type="journal article" date="2010" name="Science">
        <title>Signatures of adaptation to obligate biotrophy in the Hyaloperonospora arabidopsidis genome.</title>
        <authorList>
            <person name="Baxter L."/>
            <person name="Tripathy S."/>
            <person name="Ishaque N."/>
            <person name="Boot N."/>
            <person name="Cabral A."/>
            <person name="Kemen E."/>
            <person name="Thines M."/>
            <person name="Ah-Fong A."/>
            <person name="Anderson R."/>
            <person name="Badejoko W."/>
            <person name="Bittner-Eddy P."/>
            <person name="Boore J.L."/>
            <person name="Chibucos M.C."/>
            <person name="Coates M."/>
            <person name="Dehal P."/>
            <person name="Delehaunty K."/>
            <person name="Dong S."/>
            <person name="Downton P."/>
            <person name="Dumas B."/>
            <person name="Fabro G."/>
            <person name="Fronick C."/>
            <person name="Fuerstenberg S.I."/>
            <person name="Fulton L."/>
            <person name="Gaulin E."/>
            <person name="Govers F."/>
            <person name="Hughes L."/>
            <person name="Humphray S."/>
            <person name="Jiang R.H."/>
            <person name="Judelson H."/>
            <person name="Kamoun S."/>
            <person name="Kyung K."/>
            <person name="Meijer H."/>
            <person name="Minx P."/>
            <person name="Morris P."/>
            <person name="Nelson J."/>
            <person name="Phuntumart V."/>
            <person name="Qutob D."/>
            <person name="Rehmany A."/>
            <person name="Rougon-Cardoso A."/>
            <person name="Ryden P."/>
            <person name="Torto-Alalibo T."/>
            <person name="Studholme D."/>
            <person name="Wang Y."/>
            <person name="Win J."/>
            <person name="Wood J."/>
            <person name="Clifton S.W."/>
            <person name="Rogers J."/>
            <person name="Van den Ackerveken G."/>
            <person name="Jones J.D."/>
            <person name="McDowell J.M."/>
            <person name="Beynon J."/>
            <person name="Tyler B.M."/>
        </authorList>
    </citation>
    <scope>NUCLEOTIDE SEQUENCE [LARGE SCALE GENOMIC DNA]</scope>
    <source>
        <strain evidence="2">Emoy2</strain>
    </source>
</reference>
<dbReference type="HOGENOM" id="CLU_1900224_0_0_1"/>
<sequence>MANLLIEQRINSSWVFYMDETTFTPNSTTRTLLSIKGSRNVWRSSPTSACPSWRPLLSLVLLYLLSSSSLAFVCSIQSLYGARITVAPKGFSNATIFKDWLGNQNPVILTLDNSSRHVNMGNIWKPFYQYIFVS</sequence>
<evidence type="ECO:0000313" key="2">
    <source>
        <dbReference type="Proteomes" id="UP000011713"/>
    </source>
</evidence>
<dbReference type="EMBL" id="JH597967">
    <property type="status" value="NOT_ANNOTATED_CDS"/>
    <property type="molecule type" value="Genomic_DNA"/>
</dbReference>
<name>M4BV55_HYAAE</name>
<dbReference type="AlphaFoldDB" id="M4BV55"/>
<keyword evidence="2" id="KW-1185">Reference proteome</keyword>
<proteinExistence type="predicted"/>
<dbReference type="EnsemblProtists" id="HpaT810396">
    <property type="protein sequence ID" value="HpaP810396"/>
    <property type="gene ID" value="HpaG810396"/>
</dbReference>
<evidence type="ECO:0000313" key="1">
    <source>
        <dbReference type="EnsemblProtists" id="HpaP810396"/>
    </source>
</evidence>
<reference evidence="1" key="2">
    <citation type="submission" date="2015-06" db="UniProtKB">
        <authorList>
            <consortium name="EnsemblProtists"/>
        </authorList>
    </citation>
    <scope>IDENTIFICATION</scope>
    <source>
        <strain evidence="1">Emoy2</strain>
    </source>
</reference>